<accession>Q3TQD6</accession>
<reference evidence="2" key="1">
    <citation type="journal article" date="1999" name="Methods Enzymol.">
        <title>High-efficiency full-length cDNA cloning.</title>
        <authorList>
            <person name="Carninci P."/>
            <person name="Hayashizaki Y."/>
        </authorList>
    </citation>
    <scope>NUCLEOTIDE SEQUENCE</scope>
    <source>
        <strain evidence="2">C57BL/6J</strain>
        <tissue evidence="2">Medulla oblongata</tissue>
    </source>
</reference>
<reference evidence="2" key="2">
    <citation type="journal article" date="2000" name="Genome Res.">
        <title>Normalization and subtraction of cap-trapper-selected cDNAs to prepare full-length cDNA libraries for rapid discovery of new genes.</title>
        <authorList>
            <person name="Carninci P."/>
            <person name="Shibata Y."/>
            <person name="Hayatsu N."/>
            <person name="Sugahara Y."/>
            <person name="Shibata K."/>
            <person name="Itoh M."/>
            <person name="Konno H."/>
            <person name="Okazaki Y."/>
            <person name="Muramatsu M."/>
            <person name="Hayashizaki Y."/>
        </authorList>
    </citation>
    <scope>NUCLEOTIDE SEQUENCE</scope>
    <source>
        <strain evidence="2">C57BL/6J</strain>
        <tissue evidence="2">Medulla oblongata</tissue>
    </source>
</reference>
<reference evidence="2" key="4">
    <citation type="journal article" date="2001" name="Nature">
        <title>Functional annotation of a full-length mouse cDNA collection.</title>
        <authorList>
            <consortium name="The RIKEN Genome Exploration Research Group Phase II Team and the FANTOM Consortium"/>
        </authorList>
    </citation>
    <scope>NUCLEOTIDE SEQUENCE</scope>
    <source>
        <strain evidence="2">C57BL/6J</strain>
        <tissue evidence="2">Medulla oblongata</tissue>
    </source>
</reference>
<protein>
    <submittedName>
        <fullName evidence="2">Uncharacterized protein</fullName>
    </submittedName>
</protein>
<proteinExistence type="evidence at transcript level"/>
<evidence type="ECO:0000256" key="1">
    <source>
        <dbReference type="SAM" id="Phobius"/>
    </source>
</evidence>
<sequence>MCVSLPKCIVSIVNLSLYNIIRKPPYTLPSPQIILLDPCLYTEICSRSPILRTKVLIYYSIRLLCNLFSLASLFDVFSYELTNAFHSHLQEF</sequence>
<reference evidence="2" key="7">
    <citation type="journal article" date="2005" name="Science">
        <title>The Transcriptional Landscape of the Mammalian Genome.</title>
        <authorList>
            <consortium name="The FANTOM Consortium"/>
            <consortium name="Riken Genome Exploration Research Group and Genome Science Group (Genome Network Project Core Group)"/>
        </authorList>
    </citation>
    <scope>NUCLEOTIDE SEQUENCE</scope>
    <source>
        <strain evidence="2">C57BL/6J</strain>
        <tissue evidence="2">Medulla oblongata</tissue>
    </source>
</reference>
<reference evidence="2" key="5">
    <citation type="journal article" date="2002" name="Nature">
        <title>Analysis of the mouse transcriptome based on functional annotation of 60,770 full-length cDNAs.</title>
        <authorList>
            <consortium name="The FANTOM Consortium and the RIKEN Genome Exploration Research Group Phase I and II Team"/>
        </authorList>
    </citation>
    <scope>NUCLEOTIDE SEQUENCE</scope>
    <source>
        <strain evidence="2">C57BL/6J</strain>
        <tissue evidence="2">Medulla oblongata</tissue>
    </source>
</reference>
<dbReference type="EMBL" id="AK140467">
    <property type="protein sequence ID" value="BAE24401.1"/>
    <property type="molecule type" value="mRNA"/>
</dbReference>
<reference evidence="2" key="6">
    <citation type="submission" date="2004-04" db="EMBL/GenBank/DDBJ databases">
        <authorList>
            <person name="Arakawa T."/>
            <person name="Carninci P."/>
            <person name="Fukuda S."/>
            <person name="Hashizume W."/>
            <person name="Hayashida K."/>
            <person name="Hori F."/>
            <person name="Iida J."/>
            <person name="Imamura K."/>
            <person name="Imotani K."/>
            <person name="Itoh M."/>
            <person name="Kanagawa S."/>
            <person name="Kawai J."/>
            <person name="Kojima M."/>
            <person name="Konno H."/>
            <person name="Murata M."/>
            <person name="Nakamura M."/>
            <person name="Ninomiya N."/>
            <person name="Nishiyori H."/>
            <person name="Nomura K."/>
            <person name="Ohno M."/>
            <person name="Sakazume N."/>
            <person name="Sano H."/>
            <person name="Sasaki D."/>
            <person name="Shibata K."/>
            <person name="Shiraki T."/>
            <person name="Tagami M."/>
            <person name="Tagami Y."/>
            <person name="Waki K."/>
            <person name="Watahiki A."/>
            <person name="Muramatsu M."/>
            <person name="Hayashizaki Y."/>
        </authorList>
    </citation>
    <scope>NUCLEOTIDE SEQUENCE</scope>
    <source>
        <strain evidence="2">C57BL/6J</strain>
        <tissue evidence="2">Medulla oblongata</tissue>
    </source>
</reference>
<keyword evidence="1" id="KW-1133">Transmembrane helix</keyword>
<keyword evidence="1" id="KW-0812">Transmembrane</keyword>
<dbReference type="EMBL" id="AK163667">
    <property type="protein sequence ID" value="BAE37448.1"/>
    <property type="molecule type" value="mRNA"/>
</dbReference>
<name>Q3TQD6_MOUSE</name>
<reference evidence="2" key="3">
    <citation type="journal article" date="2000" name="Genome Res.">
        <title>RIKEN integrated sequence analysis (RISA) system--384-format sequencing pipeline with 384 multicapillary sequencer.</title>
        <authorList>
            <person name="Shibata K."/>
            <person name="Itoh M."/>
            <person name="Aizawa K."/>
            <person name="Nagaoka S."/>
            <person name="Sasaki N."/>
            <person name="Carninci P."/>
            <person name="Konno H."/>
            <person name="Akiyama J."/>
            <person name="Nishi K."/>
            <person name="Kitsunai T."/>
            <person name="Tashiro H."/>
            <person name="Itoh M."/>
            <person name="Sumi N."/>
            <person name="Ishii Y."/>
            <person name="Nakamura S."/>
            <person name="Hazama M."/>
            <person name="Nishine T."/>
            <person name="Harada A."/>
            <person name="Yamamoto R."/>
            <person name="Matsumoto H."/>
            <person name="Sakaguchi S."/>
            <person name="Ikegami T."/>
            <person name="Kashiwagi K."/>
            <person name="Fujiwake S."/>
            <person name="Inoue K."/>
            <person name="Togawa Y."/>
            <person name="Izawa M."/>
            <person name="Ohara E."/>
            <person name="Watahiki M."/>
            <person name="Yoneda Y."/>
            <person name="Ishikawa T."/>
            <person name="Ozawa K."/>
            <person name="Tanaka T."/>
            <person name="Matsuura S."/>
            <person name="Kawai J."/>
            <person name="Okazaki Y."/>
            <person name="Muramatsu M."/>
            <person name="Inoue Y."/>
            <person name="Kira A."/>
            <person name="Hayashizaki Y."/>
        </authorList>
    </citation>
    <scope>NUCLEOTIDE SEQUENCE</scope>
    <source>
        <strain evidence="2">C57BL/6J</strain>
        <tissue evidence="2">Medulla oblongata</tissue>
    </source>
</reference>
<dbReference type="AlphaFoldDB" id="Q3TQD6"/>
<organism evidence="2">
    <name type="scientific">Mus musculus</name>
    <name type="common">Mouse</name>
    <dbReference type="NCBI Taxonomy" id="10090"/>
    <lineage>
        <taxon>Eukaryota</taxon>
        <taxon>Metazoa</taxon>
        <taxon>Chordata</taxon>
        <taxon>Craniata</taxon>
        <taxon>Vertebrata</taxon>
        <taxon>Euteleostomi</taxon>
        <taxon>Mammalia</taxon>
        <taxon>Eutheria</taxon>
        <taxon>Euarchontoglires</taxon>
        <taxon>Glires</taxon>
        <taxon>Rodentia</taxon>
        <taxon>Myomorpha</taxon>
        <taxon>Muroidea</taxon>
        <taxon>Muridae</taxon>
        <taxon>Murinae</taxon>
        <taxon>Mus</taxon>
        <taxon>Mus</taxon>
    </lineage>
</organism>
<evidence type="ECO:0000313" key="2">
    <source>
        <dbReference type="EMBL" id="BAE37448.1"/>
    </source>
</evidence>
<reference evidence="2" key="8">
    <citation type="journal article" date="2005" name="Science">
        <title>Antisense Transcription in the Mammalian Transcriptome.</title>
        <authorList>
            <consortium name="RIKEN Genome Exploration Research Group and Genome Science Group (Genome Network Project Core Group) and the FANTOM Consortium"/>
        </authorList>
    </citation>
    <scope>NUCLEOTIDE SEQUENCE</scope>
    <source>
        <strain evidence="2">C57BL/6J</strain>
        <tissue evidence="2">Medulla oblongata</tissue>
    </source>
</reference>
<keyword evidence="1" id="KW-0472">Membrane</keyword>
<feature type="transmembrane region" description="Helical" evidence="1">
    <location>
        <begin position="56"/>
        <end position="74"/>
    </location>
</feature>